<dbReference type="GO" id="GO:0090313">
    <property type="term" value="P:regulation of protein targeting to membrane"/>
    <property type="evidence" value="ECO:0007669"/>
    <property type="project" value="TreeGrafter"/>
</dbReference>
<dbReference type="RefSeq" id="WP_090661977.1">
    <property type="nucleotide sequence ID" value="NZ_FMZX01000002.1"/>
</dbReference>
<name>A0A1G6P112_9PROT</name>
<dbReference type="GO" id="GO:0005886">
    <property type="term" value="C:plasma membrane"/>
    <property type="evidence" value="ECO:0007669"/>
    <property type="project" value="TreeGrafter"/>
</dbReference>
<dbReference type="Proteomes" id="UP000198925">
    <property type="component" value="Unassembled WGS sequence"/>
</dbReference>
<keyword evidence="3" id="KW-1185">Reference proteome</keyword>
<dbReference type="PANTHER" id="PTHR30441">
    <property type="entry name" value="DUF748 DOMAIN-CONTAINING PROTEIN"/>
    <property type="match status" value="1"/>
</dbReference>
<dbReference type="InterPro" id="IPR007844">
    <property type="entry name" value="AsmA"/>
</dbReference>
<dbReference type="InterPro" id="IPR052894">
    <property type="entry name" value="AsmA-related"/>
</dbReference>
<feature type="domain" description="AsmA" evidence="1">
    <location>
        <begin position="701"/>
        <end position="875"/>
    </location>
</feature>
<protein>
    <submittedName>
        <fullName evidence="2">Uncharacterized protein involved in outer membrane biogenesis</fullName>
    </submittedName>
</protein>
<dbReference type="PANTHER" id="PTHR30441:SF4">
    <property type="entry name" value="PROTEIN ASMA"/>
    <property type="match status" value="1"/>
</dbReference>
<dbReference type="STRING" id="938405.SAMN02927895_01955"/>
<feature type="domain" description="AsmA" evidence="1">
    <location>
        <begin position="4"/>
        <end position="108"/>
    </location>
</feature>
<evidence type="ECO:0000259" key="1">
    <source>
        <dbReference type="Pfam" id="PF05170"/>
    </source>
</evidence>
<evidence type="ECO:0000313" key="2">
    <source>
        <dbReference type="EMBL" id="SDC73729.1"/>
    </source>
</evidence>
<gene>
    <name evidence="2" type="ORF">SAMN04487779_1002226</name>
</gene>
<dbReference type="Pfam" id="PF05170">
    <property type="entry name" value="AsmA"/>
    <property type="match status" value="2"/>
</dbReference>
<proteinExistence type="predicted"/>
<dbReference type="EMBL" id="FMZX01000002">
    <property type="protein sequence ID" value="SDC73729.1"/>
    <property type="molecule type" value="Genomic_DNA"/>
</dbReference>
<dbReference type="AlphaFoldDB" id="A0A1G6P112"/>
<organism evidence="2 3">
    <name type="scientific">Belnapia rosea</name>
    <dbReference type="NCBI Taxonomy" id="938405"/>
    <lineage>
        <taxon>Bacteria</taxon>
        <taxon>Pseudomonadati</taxon>
        <taxon>Pseudomonadota</taxon>
        <taxon>Alphaproteobacteria</taxon>
        <taxon>Acetobacterales</taxon>
        <taxon>Roseomonadaceae</taxon>
        <taxon>Belnapia</taxon>
    </lineage>
</organism>
<reference evidence="2 3" key="1">
    <citation type="submission" date="2016-10" db="EMBL/GenBank/DDBJ databases">
        <authorList>
            <person name="de Groot N.N."/>
        </authorList>
    </citation>
    <scope>NUCLEOTIDE SEQUENCE [LARGE SCALE GENOMIC DNA]</scope>
    <source>
        <strain evidence="2 3">CPCC 100156</strain>
    </source>
</reference>
<sequence>MRRLAAILLPLLALLGAALWVGPRLLDWEPYRAQLADIASTQLGRPVTLGGRITLTLLPQPRVEAAAVAIGPSGDGLTITARAMRLRLDLGGLLAGRLEPREIALVGGEITVPWPPTALPSLRPPPWLSALDARLEDCRLRLGGLQFEALNARLQTGAVTEALSAEGTLAWRGYAIRFAGQLGRAGFDGVAPLDLSLALAGSTLSARGVLAPEGFEGRMEAAGPDLALLLPAPPGAFRATGRLTAAADLFAADDLALDLAGQPARGAATLRLAPAPRLDVALAAGRLDLDAWFAALRQTRGAARPLAVPVSIDLSAEATGFGGVPLRRLRGAFFLEGDRLTLSDVSALLPGEMELEMAGATAGPRMELALRFSGQSLRETLSALGLPLTGTDPARLHAADGRFRLALENGQATISDLAATLDGTRLSGAGSVRFGGARPAIGLGLTLDQLDLDGLLPDPATLGAGLAGFDINLRLAAERLAWQRMVAERATLDATVEAGRVSLRRLALRLGEVDLAASGSAQLTPALRVPDLSLEVSGPNGNALMPLLPAGWAPLLAQPVALRLSGGGPPEAVALRVEGDLGGLRVEASGTADGRAGRGSGTVTLRHPGAPRLFAPLLGPEIGEWLGEGSFSLIASLNGQLANPPSLAADRLDLVAGTLRLRSQLGLALGGPRPRLTGRIQAERLPLPTPALRATAPLGLDRLAALDADLSVEAGQVEPLGWPQLGSFSTALKLEAGTLRLEGVQARLAGGLLRGGLTIEGTASPPRLALEAKLEHATIGEPLFGLPLDLGAGRVDGQASLQATGHSLAALTATLGGQASVTIQDGLLAGVDLGALQATAALSSPEAGLRADLAGGATAFERLEAAATVTDGRIALVRTSIATEGGGAASASGEIDLARGTLDLRLASRPLAEAPEIGLRLTGPLAEPRRLPDLAPFLLWRATR</sequence>
<accession>A0A1G6P112</accession>
<evidence type="ECO:0000313" key="3">
    <source>
        <dbReference type="Proteomes" id="UP000198925"/>
    </source>
</evidence>